<comment type="caution">
    <text evidence="2">The sequence shown here is derived from an EMBL/GenBank/DDBJ whole genome shotgun (WGS) entry which is preliminary data.</text>
</comment>
<keyword evidence="1" id="KW-1133">Transmembrane helix</keyword>
<accession>A0A0D6MI33</accession>
<dbReference type="Proteomes" id="UP000032679">
    <property type="component" value="Unassembled WGS sequence"/>
</dbReference>
<dbReference type="Pfam" id="PF14264">
    <property type="entry name" value="Glucos_trans_II"/>
    <property type="match status" value="1"/>
</dbReference>
<feature type="transmembrane region" description="Helical" evidence="1">
    <location>
        <begin position="116"/>
        <end position="133"/>
    </location>
</feature>
<dbReference type="AlphaFoldDB" id="A0A0D6MI33"/>
<protein>
    <recommendedName>
        <fullName evidence="4">Glucosyltransferase GtrII-like protein</fullName>
    </recommendedName>
</protein>
<dbReference type="RefSeq" id="WP_158507516.1">
    <property type="nucleotide sequence ID" value="NZ_BALE01000009.1"/>
</dbReference>
<feature type="transmembrane region" description="Helical" evidence="1">
    <location>
        <begin position="212"/>
        <end position="234"/>
    </location>
</feature>
<feature type="transmembrane region" description="Helical" evidence="1">
    <location>
        <begin position="84"/>
        <end position="104"/>
    </location>
</feature>
<feature type="transmembrane region" description="Helical" evidence="1">
    <location>
        <begin position="303"/>
        <end position="327"/>
    </location>
</feature>
<sequence length="501" mass="54358">MLWQNTAASEPAIWIRGLSCRPAHLGAILSAGALFVLPIVLADTCYMDDAPRTMDGYGWTKSGRPLASLLMAFLGFRSRNLPDLAPLGQLAGIAFLSFAAWVFAARLFEARRAEGMLPRLACALPVFMQPFFLENLSYRYDCLPMSLAQGLGFLAPALFCGRTRRDGVGICTSLLAILTLYQIGIDSFAAAVALIFIRRCQDGDARVGLQTAGFQIACMVPTLLVYRVLIAPFLRGTYTNDHDRLLGLHDGLVAGLSENVRNAVHLLGCLGFDAACILLYGLFAVAAVAVWSLALRTGRNGSLAASLLLMVSPFVLILSAPGLTLLLRHSIIEPRTMMGFSGVMVLIGLMVADGQRWMRVVAVLPLVFCLTLSFAYGNAMHERNRFDDGLALSLADRLFSLGFTSNDQVMVYGKAPRSPEADNATAIFPALASLLPRDQLDDDGFFGTSRFQRNGLPVADHDHADWLAARAFIGPDTAVYRDASYSVFRHAGIFCVVFAAR</sequence>
<reference evidence="2 3" key="1">
    <citation type="submission" date="2012-10" db="EMBL/GenBank/DDBJ databases">
        <title>Genome sequencing of Tanticharoenia sakaeratensis NBRC 103193.</title>
        <authorList>
            <person name="Azuma Y."/>
            <person name="Hadano H."/>
            <person name="Hirakawa H."/>
            <person name="Matsushita K."/>
        </authorList>
    </citation>
    <scope>NUCLEOTIDE SEQUENCE [LARGE SCALE GENOMIC DNA]</scope>
    <source>
        <strain evidence="2 3">NBRC 103193</strain>
    </source>
</reference>
<feature type="transmembrane region" description="Helical" evidence="1">
    <location>
        <begin position="173"/>
        <end position="197"/>
    </location>
</feature>
<keyword evidence="3" id="KW-1185">Reference proteome</keyword>
<evidence type="ECO:0000313" key="2">
    <source>
        <dbReference type="EMBL" id="GAN53267.1"/>
    </source>
</evidence>
<evidence type="ECO:0008006" key="4">
    <source>
        <dbReference type="Google" id="ProtNLM"/>
    </source>
</evidence>
<dbReference type="OrthoDB" id="2043221at2"/>
<evidence type="ECO:0000313" key="3">
    <source>
        <dbReference type="Proteomes" id="UP000032679"/>
    </source>
</evidence>
<evidence type="ECO:0000256" key="1">
    <source>
        <dbReference type="SAM" id="Phobius"/>
    </source>
</evidence>
<feature type="transmembrane region" description="Helical" evidence="1">
    <location>
        <begin position="334"/>
        <end position="351"/>
    </location>
</feature>
<feature type="transmembrane region" description="Helical" evidence="1">
    <location>
        <begin position="23"/>
        <end position="42"/>
    </location>
</feature>
<organism evidence="2 3">
    <name type="scientific">Tanticharoenia sakaeratensis NBRC 103193</name>
    <dbReference type="NCBI Taxonomy" id="1231623"/>
    <lineage>
        <taxon>Bacteria</taxon>
        <taxon>Pseudomonadati</taxon>
        <taxon>Pseudomonadota</taxon>
        <taxon>Alphaproteobacteria</taxon>
        <taxon>Acetobacterales</taxon>
        <taxon>Acetobacteraceae</taxon>
        <taxon>Tanticharoenia</taxon>
    </lineage>
</organism>
<feature type="transmembrane region" description="Helical" evidence="1">
    <location>
        <begin position="145"/>
        <end position="161"/>
    </location>
</feature>
<feature type="transmembrane region" description="Helical" evidence="1">
    <location>
        <begin position="357"/>
        <end position="376"/>
    </location>
</feature>
<dbReference type="InterPro" id="IPR025686">
    <property type="entry name" value="Glucos_trans_II"/>
</dbReference>
<keyword evidence="1" id="KW-0812">Transmembrane</keyword>
<dbReference type="EMBL" id="BALE01000009">
    <property type="protein sequence ID" value="GAN53267.1"/>
    <property type="molecule type" value="Genomic_DNA"/>
</dbReference>
<keyword evidence="1" id="KW-0472">Membrane</keyword>
<gene>
    <name evidence="2" type="ORF">Tasa_009_062</name>
</gene>
<name>A0A0D6MI33_9PROT</name>
<feature type="transmembrane region" description="Helical" evidence="1">
    <location>
        <begin position="266"/>
        <end position="291"/>
    </location>
</feature>
<proteinExistence type="predicted"/>